<proteinExistence type="inferred from homology"/>
<comment type="similarity">
    <text evidence="1 3">Belongs to the UDP-glycosyltransferase family.</text>
</comment>
<evidence type="ECO:0000313" key="6">
    <source>
        <dbReference type="Proteomes" id="UP001231189"/>
    </source>
</evidence>
<gene>
    <name evidence="5" type="ORF">QYE76_058290</name>
</gene>
<evidence type="ECO:0000313" key="5">
    <source>
        <dbReference type="EMBL" id="KAK1670131.1"/>
    </source>
</evidence>
<dbReference type="SUPFAM" id="SSF53756">
    <property type="entry name" value="UDP-Glycosyltransferase/glycogen phosphorylase"/>
    <property type="match status" value="1"/>
</dbReference>
<dbReference type="EC" id="2.4.1.-" evidence="4"/>
<dbReference type="GO" id="GO:0035251">
    <property type="term" value="F:UDP-glucosyltransferase activity"/>
    <property type="evidence" value="ECO:0007669"/>
    <property type="project" value="InterPro"/>
</dbReference>
<dbReference type="Gene3D" id="3.40.50.2000">
    <property type="entry name" value="Glycogen Phosphorylase B"/>
    <property type="match status" value="2"/>
</dbReference>
<keyword evidence="3" id="KW-0328">Glycosyltransferase</keyword>
<dbReference type="EMBL" id="JAUUTY010000003">
    <property type="protein sequence ID" value="KAK1670131.1"/>
    <property type="molecule type" value="Genomic_DNA"/>
</dbReference>
<sequence length="473" mass="50801">MEGTIVLYTWMVRGHFHPMTQLAHRLAGLGVPVTVAVADVPSTRDSPATIARLAASYPSVSFHLLPAPAAATRSAGTADPDADPFIALIADLRATNPSLLTFLRSIASVAALVADFFCPYGFDAAAELAIPAYLFCASGASVLAACLHIPKMMRFASVSFGDMGHDLLHLPGVHPLPASHLPEALLDPTGSQYDTFLCLLEQLPRAKGFLSNTFEWLEPRAVKAIRDGTACARPGVPAPALFCVGPLVGEERGRDAEKHECLRWLDSQPARSVVFLCFGSASSVPAEQLQQIAVGLEKSGHSFLWAVRAPVAPDADCTKRFEGRGEAAALLPDGFLDRTRGRGMVVSSWAPQVEVLRHPATGAFVTHCGWNSALEAVAAGVPMVCWPMYAEQRMNKVFIVEEMRLGVAMDGYDEGTVTADEVEAKVRLVMESEQGKEIRERMATAREMAAHALEIGGTSTAVLLDFLDNLRSR</sequence>
<evidence type="ECO:0000256" key="4">
    <source>
        <dbReference type="RuleBase" id="RU362057"/>
    </source>
</evidence>
<dbReference type="PANTHER" id="PTHR48048:SF1">
    <property type="entry name" value="GLYCOSYLTRANSFERASE"/>
    <property type="match status" value="1"/>
</dbReference>
<keyword evidence="2 3" id="KW-0808">Transferase</keyword>
<evidence type="ECO:0000256" key="3">
    <source>
        <dbReference type="RuleBase" id="RU003718"/>
    </source>
</evidence>
<protein>
    <recommendedName>
        <fullName evidence="4">Glycosyltransferase</fullName>
        <ecNumber evidence="4">2.4.1.-</ecNumber>
    </recommendedName>
</protein>
<dbReference type="PANTHER" id="PTHR48048">
    <property type="entry name" value="GLYCOSYLTRANSFERASE"/>
    <property type="match status" value="1"/>
</dbReference>
<dbReference type="InterPro" id="IPR002213">
    <property type="entry name" value="UDP_glucos_trans"/>
</dbReference>
<dbReference type="AlphaFoldDB" id="A0AAD8T6M5"/>
<evidence type="ECO:0000256" key="1">
    <source>
        <dbReference type="ARBA" id="ARBA00009995"/>
    </source>
</evidence>
<dbReference type="Pfam" id="PF00201">
    <property type="entry name" value="UDPGT"/>
    <property type="match status" value="1"/>
</dbReference>
<name>A0AAD8T6M5_LOLMU</name>
<dbReference type="InterPro" id="IPR035595">
    <property type="entry name" value="UDP_glycos_trans_CS"/>
</dbReference>
<comment type="caution">
    <text evidence="5">The sequence shown here is derived from an EMBL/GenBank/DDBJ whole genome shotgun (WGS) entry which is preliminary data.</text>
</comment>
<evidence type="ECO:0000256" key="2">
    <source>
        <dbReference type="ARBA" id="ARBA00022679"/>
    </source>
</evidence>
<organism evidence="5 6">
    <name type="scientific">Lolium multiflorum</name>
    <name type="common">Italian ryegrass</name>
    <name type="synonym">Lolium perenne subsp. multiflorum</name>
    <dbReference type="NCBI Taxonomy" id="4521"/>
    <lineage>
        <taxon>Eukaryota</taxon>
        <taxon>Viridiplantae</taxon>
        <taxon>Streptophyta</taxon>
        <taxon>Embryophyta</taxon>
        <taxon>Tracheophyta</taxon>
        <taxon>Spermatophyta</taxon>
        <taxon>Magnoliopsida</taxon>
        <taxon>Liliopsida</taxon>
        <taxon>Poales</taxon>
        <taxon>Poaceae</taxon>
        <taxon>BOP clade</taxon>
        <taxon>Pooideae</taxon>
        <taxon>Poodae</taxon>
        <taxon>Poeae</taxon>
        <taxon>Poeae Chloroplast Group 2 (Poeae type)</taxon>
        <taxon>Loliodinae</taxon>
        <taxon>Loliinae</taxon>
        <taxon>Lolium</taxon>
    </lineage>
</organism>
<dbReference type="PROSITE" id="PS00375">
    <property type="entry name" value="UDPGT"/>
    <property type="match status" value="1"/>
</dbReference>
<dbReference type="CDD" id="cd03784">
    <property type="entry name" value="GT1_Gtf-like"/>
    <property type="match status" value="1"/>
</dbReference>
<keyword evidence="6" id="KW-1185">Reference proteome</keyword>
<dbReference type="Proteomes" id="UP001231189">
    <property type="component" value="Unassembled WGS sequence"/>
</dbReference>
<reference evidence="5" key="1">
    <citation type="submission" date="2023-07" db="EMBL/GenBank/DDBJ databases">
        <title>A chromosome-level genome assembly of Lolium multiflorum.</title>
        <authorList>
            <person name="Chen Y."/>
            <person name="Copetti D."/>
            <person name="Kolliker R."/>
            <person name="Studer B."/>
        </authorList>
    </citation>
    <scope>NUCLEOTIDE SEQUENCE</scope>
    <source>
        <strain evidence="5">02402/16</strain>
        <tissue evidence="5">Leaf</tissue>
    </source>
</reference>
<dbReference type="FunFam" id="3.40.50.2000:FF:000020">
    <property type="entry name" value="Glycosyltransferase"/>
    <property type="match status" value="1"/>
</dbReference>
<dbReference type="InterPro" id="IPR050481">
    <property type="entry name" value="UDP-glycosyltransf_plant"/>
</dbReference>
<accession>A0AAD8T6M5</accession>